<comment type="similarity">
    <text evidence="1 6">Belongs to the Arg-specific ADP-ribosyltransferase family.</text>
</comment>
<proteinExistence type="inferred from homology"/>
<dbReference type="Gene3D" id="3.40.50.620">
    <property type="entry name" value="HUPs"/>
    <property type="match status" value="1"/>
</dbReference>
<dbReference type="InterPro" id="IPR014729">
    <property type="entry name" value="Rossmann-like_a/b/a_fold"/>
</dbReference>
<evidence type="ECO:0000313" key="7">
    <source>
        <dbReference type="EMBL" id="CAF1647954.1"/>
    </source>
</evidence>
<comment type="caution">
    <text evidence="7">The sequence shown here is derived from an EMBL/GenBank/DDBJ whole genome shotgun (WGS) entry which is preliminary data.</text>
</comment>
<dbReference type="SUPFAM" id="SSF56399">
    <property type="entry name" value="ADP-ribosylation"/>
    <property type="match status" value="1"/>
</dbReference>
<reference evidence="7" key="1">
    <citation type="submission" date="2021-02" db="EMBL/GenBank/DDBJ databases">
        <authorList>
            <person name="Nowell W R."/>
        </authorList>
    </citation>
    <scope>NUCLEOTIDE SEQUENCE</scope>
</reference>
<dbReference type="GO" id="GO:0000309">
    <property type="term" value="F:nicotinamide-nucleotide adenylyltransferase activity"/>
    <property type="evidence" value="ECO:0007669"/>
    <property type="project" value="TreeGrafter"/>
</dbReference>
<keyword evidence="3 6" id="KW-0808">Transferase</keyword>
<evidence type="ECO:0000256" key="3">
    <source>
        <dbReference type="ARBA" id="ARBA00022679"/>
    </source>
</evidence>
<evidence type="ECO:0000256" key="1">
    <source>
        <dbReference type="ARBA" id="ARBA00009558"/>
    </source>
</evidence>
<name>A0A816ELF9_ADIRI</name>
<dbReference type="Proteomes" id="UP000663828">
    <property type="component" value="Unassembled WGS sequence"/>
</dbReference>
<dbReference type="InterPro" id="IPR051182">
    <property type="entry name" value="Euk_NMN_adenylyltrnsfrase"/>
</dbReference>
<dbReference type="SUPFAM" id="SSF52374">
    <property type="entry name" value="Nucleotidylyl transferase"/>
    <property type="match status" value="1"/>
</dbReference>
<comment type="catalytic activity">
    <reaction evidence="5 6">
        <text>L-arginyl-[protein] + NAD(+) = N(omega)-(ADP-D-ribosyl)-L-arginyl-[protein] + nicotinamide + H(+)</text>
        <dbReference type="Rhea" id="RHEA:19149"/>
        <dbReference type="Rhea" id="RHEA-COMP:10532"/>
        <dbReference type="Rhea" id="RHEA-COMP:15087"/>
        <dbReference type="ChEBI" id="CHEBI:15378"/>
        <dbReference type="ChEBI" id="CHEBI:17154"/>
        <dbReference type="ChEBI" id="CHEBI:29965"/>
        <dbReference type="ChEBI" id="CHEBI:57540"/>
        <dbReference type="ChEBI" id="CHEBI:142554"/>
        <dbReference type="EC" id="2.4.2.31"/>
    </reaction>
</comment>
<evidence type="ECO:0000256" key="5">
    <source>
        <dbReference type="ARBA" id="ARBA00047597"/>
    </source>
</evidence>
<dbReference type="EC" id="2.4.2.31" evidence="6"/>
<dbReference type="PANTHER" id="PTHR12039:SF0">
    <property type="entry name" value="NICOTINAMIDE-NUCLEOTIDE ADENYLYLTRANSFERASE"/>
    <property type="match status" value="1"/>
</dbReference>
<evidence type="ECO:0000313" key="8">
    <source>
        <dbReference type="Proteomes" id="UP000663828"/>
    </source>
</evidence>
<dbReference type="Pfam" id="PF01129">
    <property type="entry name" value="ART"/>
    <property type="match status" value="1"/>
</dbReference>
<evidence type="ECO:0000256" key="6">
    <source>
        <dbReference type="RuleBase" id="RU361228"/>
    </source>
</evidence>
<keyword evidence="2 6" id="KW-0328">Glycosyltransferase</keyword>
<accession>A0A816ELF9</accession>
<sequence>MEKGGTRAVADILKDLCAYNPSDAMPFDRLPHDCYMIGVGGLTQKEDLQNLKRTMAQIANSSNSEDDQAEYALMNSENMEFILEKMKLAGTTQQLENERESHYVFEDNFNASLKDMIQSKASYNKLKQICYRYENREGEDASENMINHEKRVELSHEHFLKQNVPVDEAKAMAFALSFYTGPKSETCSRAGSLVARQGNSQTFDKKTEAEMNEASIILYYLVKALSRIPFYWGYVTRACELKFDELNMYQPGRVVTWIQFSSSKKGKQGHDSEAFKRRNTLFKIYSLTGRPIKNFSNYPEEDEVLFLPHSTFIVLNRKASKTEGNQIIYMRQVELGLCKWSILWVDDRIFDENWENKKHMEYAAIRALDINVHFIPKSSTESALSFLRSPFGQRLKSSDSFRIVTDMNRENESPSYNAGARLIKAVRDLGFKNQCLVFTSDKQNAEDIVQSELSSKQLQGVFITAYTKDLRNFVNFDQAQTAAQQANIGNTTEHSLGPSSLNSKKYTSVNKTTVAAGAYGHTYAKSQAHKDDRMMHNTRNTNINILLTSCEMRNLNHSRQNCVLITTGSFNPVHPFHFQNLLRVKDHLEREHQPPMNVLAGYISPTQYVDFSNPFSDYKRHEIMFCSDSYVHSKLGDSAWIPAKDRCRLCEEAIEYEGSKVSSWISVSRGESEWYEGFVDFCPVTENLRDFLNTTLVGQNNLLSYPLRVIYVCGLDHYNKCTYMERMAQQNNISCAIVYRRGCDEQQINRSLKTTNVIYISLSKERTKLTDVSSTQIREYFQNPTANNMDVERNIYPSVRDYMRRKYRKK</sequence>
<dbReference type="InterPro" id="IPR000768">
    <property type="entry name" value="ART"/>
</dbReference>
<dbReference type="GO" id="GO:0004515">
    <property type="term" value="F:nicotinate-nucleotide adenylyltransferase activity"/>
    <property type="evidence" value="ECO:0007669"/>
    <property type="project" value="TreeGrafter"/>
</dbReference>
<evidence type="ECO:0000256" key="4">
    <source>
        <dbReference type="ARBA" id="ARBA00022695"/>
    </source>
</evidence>
<dbReference type="GO" id="GO:0106274">
    <property type="term" value="F:NAD+-protein-arginine ADP-ribosyltransferase activity"/>
    <property type="evidence" value="ECO:0007669"/>
    <property type="project" value="UniProtKB-EC"/>
</dbReference>
<gene>
    <name evidence="7" type="ORF">XAT740_LOCUS54442</name>
</gene>
<keyword evidence="6" id="KW-0520">NAD</keyword>
<protein>
    <recommendedName>
        <fullName evidence="6">NAD(P)(+)--arginine ADP-ribosyltransferase</fullName>
        <ecNumber evidence="6">2.4.2.31</ecNumber>
    </recommendedName>
    <alternativeName>
        <fullName evidence="6">Mono(ADP-ribosyl)transferase</fullName>
    </alternativeName>
</protein>
<dbReference type="Gene3D" id="3.90.176.10">
    <property type="entry name" value="Toxin ADP-ribosyltransferase, Chain A, domain 1"/>
    <property type="match status" value="1"/>
</dbReference>
<keyword evidence="8" id="KW-1185">Reference proteome</keyword>
<keyword evidence="4" id="KW-0548">Nucleotidyltransferase</keyword>
<dbReference type="GO" id="GO:0009435">
    <property type="term" value="P:NAD+ biosynthetic process"/>
    <property type="evidence" value="ECO:0007669"/>
    <property type="project" value="TreeGrafter"/>
</dbReference>
<dbReference type="EMBL" id="CAJNOR010009766">
    <property type="protein sequence ID" value="CAF1647954.1"/>
    <property type="molecule type" value="Genomic_DNA"/>
</dbReference>
<keyword evidence="6" id="KW-0521">NADP</keyword>
<dbReference type="AlphaFoldDB" id="A0A816ELF9"/>
<organism evidence="7 8">
    <name type="scientific">Adineta ricciae</name>
    <name type="common">Rotifer</name>
    <dbReference type="NCBI Taxonomy" id="249248"/>
    <lineage>
        <taxon>Eukaryota</taxon>
        <taxon>Metazoa</taxon>
        <taxon>Spiralia</taxon>
        <taxon>Gnathifera</taxon>
        <taxon>Rotifera</taxon>
        <taxon>Eurotatoria</taxon>
        <taxon>Bdelloidea</taxon>
        <taxon>Adinetida</taxon>
        <taxon>Adinetidae</taxon>
        <taxon>Adineta</taxon>
    </lineage>
</organism>
<dbReference type="PANTHER" id="PTHR12039">
    <property type="entry name" value="NICOTINAMIDE MONONUCLEOTIDE ADENYLYLTRANSFERASE"/>
    <property type="match status" value="1"/>
</dbReference>
<evidence type="ECO:0000256" key="2">
    <source>
        <dbReference type="ARBA" id="ARBA00022676"/>
    </source>
</evidence>